<feature type="signal peptide" evidence="1">
    <location>
        <begin position="1"/>
        <end position="19"/>
    </location>
</feature>
<organism evidence="2">
    <name type="scientific">Desertifilum tharense IPPAS B-1220</name>
    <dbReference type="NCBI Taxonomy" id="1781255"/>
    <lineage>
        <taxon>Bacteria</taxon>
        <taxon>Bacillati</taxon>
        <taxon>Cyanobacteriota</taxon>
        <taxon>Cyanophyceae</taxon>
        <taxon>Desertifilales</taxon>
        <taxon>Desertifilaceae</taxon>
        <taxon>Desertifilum</taxon>
    </lineage>
</organism>
<comment type="caution">
    <text evidence="2">The sequence shown here is derived from an EMBL/GenBank/DDBJ whole genome shotgun (WGS) entry which is preliminary data.</text>
</comment>
<accession>A0A1E5QNH6</accession>
<name>A0A1E5QNH6_9CYAN</name>
<dbReference type="EMBL" id="MJGC01000041">
    <property type="protein sequence ID" value="OEJ76171.1"/>
    <property type="molecule type" value="Genomic_DNA"/>
</dbReference>
<feature type="chain" id="PRO_5009184416" evidence="1">
    <location>
        <begin position="20"/>
        <end position="570"/>
    </location>
</feature>
<reference evidence="2" key="1">
    <citation type="submission" date="2016-09" db="EMBL/GenBank/DDBJ databases">
        <title>Draft genome of thermotolerant cyanobacterium Desertifilum sp. strain IPPAS B-1220.</title>
        <authorList>
            <person name="Sinetova M.A."/>
            <person name="Bolakhan K."/>
            <person name="Zayadan B.K."/>
            <person name="Mironov K.S."/>
            <person name="Ustinova V."/>
            <person name="Kupriyanova E.V."/>
            <person name="Sidorov R.A."/>
            <person name="Skrypnik A.N."/>
            <person name="Gogoleva N.E."/>
            <person name="Gogolev Y.V."/>
            <person name="Los D.A."/>
        </authorList>
    </citation>
    <scope>NUCLEOTIDE SEQUENCE [LARGE SCALE GENOMIC DNA]</scope>
    <source>
        <strain evidence="2">IPPAS B-1220</strain>
    </source>
</reference>
<keyword evidence="1" id="KW-0732">Signal</keyword>
<dbReference type="AlphaFoldDB" id="A0A1E5QNH6"/>
<protein>
    <submittedName>
        <fullName evidence="2">Uncharacterized protein</fullName>
    </submittedName>
</protein>
<dbReference type="RefSeq" id="WP_069966330.1">
    <property type="nucleotide sequence ID" value="NZ_CM124774.1"/>
</dbReference>
<dbReference type="OrthoDB" id="9146291at2"/>
<evidence type="ECO:0000313" key="2">
    <source>
        <dbReference type="EMBL" id="OEJ76171.1"/>
    </source>
</evidence>
<evidence type="ECO:0000256" key="1">
    <source>
        <dbReference type="SAM" id="SignalP"/>
    </source>
</evidence>
<sequence>MKIVKIAAIALLSTLIALACGPVESQLQTEPGIAQQQTMENPTVPGMWGTTSTSDPTSIQWPPHWYGVRDLRAQWWKILADSPDTWQFENHAKGEPPGNTYFLWRYHKPVPSGTKILIEGDFPHARMMNFQVCAPWSPELPSIGDGTGIPEIALLDEDIVPDPGHTNPFLPGADRNASKRHYHITFELRDGNPVALNGAAAIPPYRAPGNLRYGCTQSGKNGDRGPFIWMRIFLPDHYEPYGQVATPVIRIQFPGQEPQLAPITREVELNMTQVPQRYSIRENPAIEEGRSRKEQESLDALKQWARASLAQAGKPGDFVPKVAQVFTHSDGTLKLIKSFGTPLFIGWLRNADDPDHCRTTLLQAYRHLYGMSPKLPPPANDEHTSGHNVHITYLYSAATLKPGRVLVFRGKAPKTPRTLAGNPIMESSEQLRYWGITLQTGSPIKLIPVIDIIDENIVIDAQGNYTIAIGAESDRPANAYPENGIAWFPWPVGDSLAVNVRVMSTSAQTWQHAPQQITWEDSDYCDLNKFPYAVKHRMGEYTFEGRYLLKEQVERWTQVGSPPYQLPAQW</sequence>
<proteinExistence type="predicted"/>
<gene>
    <name evidence="2" type="ORF">BH720_06370</name>
</gene>
<dbReference type="STRING" id="1781255.BH720_06370"/>
<dbReference type="PROSITE" id="PS51257">
    <property type="entry name" value="PROKAR_LIPOPROTEIN"/>
    <property type="match status" value="1"/>
</dbReference>